<dbReference type="InterPro" id="IPR007712">
    <property type="entry name" value="RelE/ParE_toxin"/>
</dbReference>
<gene>
    <name evidence="2" type="ORF">WA1_37430</name>
</gene>
<dbReference type="EMBL" id="ANNX02000042">
    <property type="protein sequence ID" value="KYC38042.1"/>
    <property type="molecule type" value="Genomic_DNA"/>
</dbReference>
<evidence type="ECO:0000313" key="2">
    <source>
        <dbReference type="EMBL" id="KYC38042.1"/>
    </source>
</evidence>
<comment type="caution">
    <text evidence="2">The sequence shown here is derived from an EMBL/GenBank/DDBJ whole genome shotgun (WGS) entry which is preliminary data.</text>
</comment>
<evidence type="ECO:0000313" key="3">
    <source>
        <dbReference type="Proteomes" id="UP000076925"/>
    </source>
</evidence>
<evidence type="ECO:0008006" key="4">
    <source>
        <dbReference type="Google" id="ProtNLM"/>
    </source>
</evidence>
<organism evidence="2 3">
    <name type="scientific">Scytonema hofmannii PCC 7110</name>
    <dbReference type="NCBI Taxonomy" id="128403"/>
    <lineage>
        <taxon>Bacteria</taxon>
        <taxon>Bacillati</taxon>
        <taxon>Cyanobacteriota</taxon>
        <taxon>Cyanophyceae</taxon>
        <taxon>Nostocales</taxon>
        <taxon>Scytonemataceae</taxon>
        <taxon>Scytonema</taxon>
    </lineage>
</organism>
<protein>
    <recommendedName>
        <fullName evidence="4">Plasmid stabilization protein</fullName>
    </recommendedName>
</protein>
<dbReference type="STRING" id="128403.WA1_37430"/>
<dbReference type="Gene3D" id="3.30.2310.20">
    <property type="entry name" value="RelE-like"/>
    <property type="match status" value="1"/>
</dbReference>
<dbReference type="RefSeq" id="WP_017749303.1">
    <property type="nucleotide sequence ID" value="NZ_KQ976354.1"/>
</dbReference>
<dbReference type="Pfam" id="PF05016">
    <property type="entry name" value="ParE_toxin"/>
    <property type="match status" value="1"/>
</dbReference>
<keyword evidence="1" id="KW-1277">Toxin-antitoxin system</keyword>
<sequence length="104" mass="11857">MKYRVIILPVAKADMKTAAKWIRQNDSSEKAKAWVSEINKAIVTLSTFPARCALAPISDTFEEEIRQLLYGQGRGIYRILFTIQDETVVVLRVLHSARDIDSEF</sequence>
<proteinExistence type="predicted"/>
<name>A0A139X089_9CYAN</name>
<dbReference type="AlphaFoldDB" id="A0A139X089"/>
<dbReference type="Proteomes" id="UP000076925">
    <property type="component" value="Unassembled WGS sequence"/>
</dbReference>
<dbReference type="InterPro" id="IPR035093">
    <property type="entry name" value="RelE/ParE_toxin_dom_sf"/>
</dbReference>
<keyword evidence="3" id="KW-1185">Reference proteome</keyword>
<accession>A0A139X089</accession>
<evidence type="ECO:0000256" key="1">
    <source>
        <dbReference type="ARBA" id="ARBA00022649"/>
    </source>
</evidence>
<dbReference type="OrthoDB" id="461964at2"/>
<reference evidence="2 3" key="1">
    <citation type="journal article" date="2013" name="Genome Biol. Evol.">
        <title>Genomes of Stigonematalean cyanobacteria (subsection V) and the evolution of oxygenic photosynthesis from prokaryotes to plastids.</title>
        <authorList>
            <person name="Dagan T."/>
            <person name="Roettger M."/>
            <person name="Stucken K."/>
            <person name="Landan G."/>
            <person name="Koch R."/>
            <person name="Major P."/>
            <person name="Gould S.B."/>
            <person name="Goremykin V.V."/>
            <person name="Rippka R."/>
            <person name="Tandeau de Marsac N."/>
            <person name="Gugger M."/>
            <person name="Lockhart P.J."/>
            <person name="Allen J.F."/>
            <person name="Brune I."/>
            <person name="Maus I."/>
            <person name="Puhler A."/>
            <person name="Martin W.F."/>
        </authorList>
    </citation>
    <scope>NUCLEOTIDE SEQUENCE [LARGE SCALE GENOMIC DNA]</scope>
    <source>
        <strain evidence="2 3">PCC 7110</strain>
    </source>
</reference>